<feature type="region of interest" description="Disordered" evidence="1">
    <location>
        <begin position="58"/>
        <end position="79"/>
    </location>
</feature>
<evidence type="ECO:0000256" key="1">
    <source>
        <dbReference type="SAM" id="MobiDB-lite"/>
    </source>
</evidence>
<name>A0A9W9GX22_9EURO</name>
<keyword evidence="3" id="KW-1185">Reference proteome</keyword>
<feature type="compositionally biased region" description="Basic and acidic residues" evidence="1">
    <location>
        <begin position="62"/>
        <end position="72"/>
    </location>
</feature>
<accession>A0A9W9GX22</accession>
<evidence type="ECO:0000313" key="3">
    <source>
        <dbReference type="Proteomes" id="UP001149079"/>
    </source>
</evidence>
<evidence type="ECO:0000313" key="2">
    <source>
        <dbReference type="EMBL" id="KAJ5130961.1"/>
    </source>
</evidence>
<sequence>MWVALTKHYRLASASHKAALSGLKPASDASAGLNYASTPNFAGLDHIRDSLGEDDAGNLLRDSTRSPPKEDSISNNLLEISDLSDTDDLPATPVSIREGVLAQSTGSHYVFIENYELPDPAAEVAHEAGRRHAELNILQTLYQQHKQPVTTEAGQWDETIGGCSTRRGADQLRW</sequence>
<reference evidence="2" key="1">
    <citation type="submission" date="2022-11" db="EMBL/GenBank/DDBJ databases">
        <authorList>
            <person name="Petersen C."/>
        </authorList>
    </citation>
    <scope>NUCLEOTIDE SEQUENCE</scope>
    <source>
        <strain evidence="2">IBT 22155</strain>
    </source>
</reference>
<dbReference type="AlphaFoldDB" id="A0A9W9GX22"/>
<gene>
    <name evidence="2" type="ORF">N7515_007000</name>
</gene>
<comment type="caution">
    <text evidence="2">The sequence shown here is derived from an EMBL/GenBank/DDBJ whole genome shotgun (WGS) entry which is preliminary data.</text>
</comment>
<protein>
    <submittedName>
        <fullName evidence="2">Uncharacterized protein</fullName>
    </submittedName>
</protein>
<organism evidence="2 3">
    <name type="scientific">Penicillium bovifimosum</name>
    <dbReference type="NCBI Taxonomy" id="126998"/>
    <lineage>
        <taxon>Eukaryota</taxon>
        <taxon>Fungi</taxon>
        <taxon>Dikarya</taxon>
        <taxon>Ascomycota</taxon>
        <taxon>Pezizomycotina</taxon>
        <taxon>Eurotiomycetes</taxon>
        <taxon>Eurotiomycetidae</taxon>
        <taxon>Eurotiales</taxon>
        <taxon>Aspergillaceae</taxon>
        <taxon>Penicillium</taxon>
    </lineage>
</organism>
<reference evidence="2" key="2">
    <citation type="journal article" date="2023" name="IMA Fungus">
        <title>Comparative genomic study of the Penicillium genus elucidates a diverse pangenome and 15 lateral gene transfer events.</title>
        <authorList>
            <person name="Petersen C."/>
            <person name="Sorensen T."/>
            <person name="Nielsen M.R."/>
            <person name="Sondergaard T.E."/>
            <person name="Sorensen J.L."/>
            <person name="Fitzpatrick D.A."/>
            <person name="Frisvad J.C."/>
            <person name="Nielsen K.L."/>
        </authorList>
    </citation>
    <scope>NUCLEOTIDE SEQUENCE</scope>
    <source>
        <strain evidence="2">IBT 22155</strain>
    </source>
</reference>
<proteinExistence type="predicted"/>
<dbReference type="RefSeq" id="XP_056521340.1">
    <property type="nucleotide sequence ID" value="XM_056667744.1"/>
</dbReference>
<dbReference type="OrthoDB" id="4414363at2759"/>
<dbReference type="GeneID" id="81406914"/>
<dbReference type="EMBL" id="JAPQKL010000005">
    <property type="protein sequence ID" value="KAJ5130961.1"/>
    <property type="molecule type" value="Genomic_DNA"/>
</dbReference>
<dbReference type="Proteomes" id="UP001149079">
    <property type="component" value="Unassembled WGS sequence"/>
</dbReference>